<evidence type="ECO:0000259" key="3">
    <source>
        <dbReference type="Pfam" id="PF13947"/>
    </source>
</evidence>
<accession>A0A922EQR1</accession>
<evidence type="ECO:0000313" key="4">
    <source>
        <dbReference type="EMBL" id="KAG6707140.1"/>
    </source>
</evidence>
<dbReference type="EMBL" id="CM031830">
    <property type="protein sequence ID" value="KAG6707140.1"/>
    <property type="molecule type" value="Genomic_DNA"/>
</dbReference>
<protein>
    <recommendedName>
        <fullName evidence="3">Wall-associated receptor kinase galacturonan-binding domain-containing protein</fullName>
    </recommendedName>
</protein>
<comment type="subcellular location">
    <subcellularLocation>
        <location evidence="1">Membrane</location>
        <topology evidence="1">Single-pass membrane protein</topology>
    </subcellularLocation>
</comment>
<name>A0A922EQR1_CARIL</name>
<proteinExistence type="predicted"/>
<keyword evidence="2" id="KW-0732">Signal</keyword>
<organism evidence="4 5">
    <name type="scientific">Carya illinoinensis</name>
    <name type="common">Pecan</name>
    <dbReference type="NCBI Taxonomy" id="32201"/>
    <lineage>
        <taxon>Eukaryota</taxon>
        <taxon>Viridiplantae</taxon>
        <taxon>Streptophyta</taxon>
        <taxon>Embryophyta</taxon>
        <taxon>Tracheophyta</taxon>
        <taxon>Spermatophyta</taxon>
        <taxon>Magnoliopsida</taxon>
        <taxon>eudicotyledons</taxon>
        <taxon>Gunneridae</taxon>
        <taxon>Pentapetalae</taxon>
        <taxon>rosids</taxon>
        <taxon>fabids</taxon>
        <taxon>Fagales</taxon>
        <taxon>Juglandaceae</taxon>
        <taxon>Carya</taxon>
    </lineage>
</organism>
<dbReference type="AlphaFoldDB" id="A0A922EQR1"/>
<evidence type="ECO:0000313" key="5">
    <source>
        <dbReference type="Proteomes" id="UP000811246"/>
    </source>
</evidence>
<dbReference type="PANTHER" id="PTHR33138">
    <property type="entry name" value="OS01G0690200 PROTEIN"/>
    <property type="match status" value="1"/>
</dbReference>
<dbReference type="GO" id="GO:0016020">
    <property type="term" value="C:membrane"/>
    <property type="evidence" value="ECO:0007669"/>
    <property type="project" value="UniProtKB-SubCell"/>
</dbReference>
<dbReference type="Pfam" id="PF13947">
    <property type="entry name" value="GUB_WAK_bind"/>
    <property type="match status" value="1"/>
</dbReference>
<dbReference type="GO" id="GO:0030247">
    <property type="term" value="F:polysaccharide binding"/>
    <property type="evidence" value="ECO:0007669"/>
    <property type="project" value="InterPro"/>
</dbReference>
<reference evidence="4" key="1">
    <citation type="submission" date="2021-01" db="EMBL/GenBank/DDBJ databases">
        <authorList>
            <person name="Lovell J.T."/>
            <person name="Bentley N."/>
            <person name="Bhattarai G."/>
            <person name="Jenkins J.W."/>
            <person name="Sreedasyam A."/>
            <person name="Alarcon Y."/>
            <person name="Bock C."/>
            <person name="Boston L."/>
            <person name="Carlson J."/>
            <person name="Cervantes K."/>
            <person name="Clermont K."/>
            <person name="Krom N."/>
            <person name="Kubenka K."/>
            <person name="Mamidi S."/>
            <person name="Mattison C."/>
            <person name="Monteros M."/>
            <person name="Pisani C."/>
            <person name="Plott C."/>
            <person name="Rajasekar S."/>
            <person name="Rhein H.S."/>
            <person name="Rohla C."/>
            <person name="Song M."/>
            <person name="Hilaire R.S."/>
            <person name="Shu S."/>
            <person name="Wells L."/>
            <person name="Wang X."/>
            <person name="Webber J."/>
            <person name="Heerema R.J."/>
            <person name="Klein P."/>
            <person name="Conner P."/>
            <person name="Grauke L."/>
            <person name="Grimwood J."/>
            <person name="Schmutz J."/>
            <person name="Randall J.J."/>
        </authorList>
    </citation>
    <scope>NUCLEOTIDE SEQUENCE</scope>
    <source>
        <tissue evidence="4">Leaf</tissue>
    </source>
</reference>
<evidence type="ECO:0000256" key="2">
    <source>
        <dbReference type="ARBA" id="ARBA00022729"/>
    </source>
</evidence>
<feature type="domain" description="Wall-associated receptor kinase galacturonan-binding" evidence="3">
    <location>
        <begin position="13"/>
        <end position="74"/>
    </location>
</feature>
<feature type="non-terminal residue" evidence="4">
    <location>
        <position position="212"/>
    </location>
</feature>
<sequence length="212" mass="23796">MDNPYFHSCGVQRTCGDRQNISFTFYIRDNTKFLCGYPGFQLSCNNNGQPTINISNNNYIIHNISYESHILRVSNAIFFNSTNECIPLAENISLHGIRFELALNQSHVHLLYACNSPLQLGRSALDFYLGCDGGNKNVSVLALHERNPKLSYVSEGCMTRVVAPVEAHGGDIRESLRSGFLESGGWCGFDRTMYLFKCFCPDRPYASHCCPT</sequence>
<dbReference type="Proteomes" id="UP000811246">
    <property type="component" value="Chromosome 6"/>
</dbReference>
<dbReference type="InterPro" id="IPR025287">
    <property type="entry name" value="WAK_GUB"/>
</dbReference>
<evidence type="ECO:0000256" key="1">
    <source>
        <dbReference type="ARBA" id="ARBA00004167"/>
    </source>
</evidence>
<comment type="caution">
    <text evidence="4">The sequence shown here is derived from an EMBL/GenBank/DDBJ whole genome shotgun (WGS) entry which is preliminary data.</text>
</comment>
<gene>
    <name evidence="4" type="ORF">I3842_06G017000</name>
</gene>
<dbReference type="PANTHER" id="PTHR33138:SF27">
    <property type="entry name" value="WALL-ASSOCIATED RECEPTOR KINASE C-TERMINAL DOMAIN-CONTAINING PROTEIN"/>
    <property type="match status" value="1"/>
</dbReference>